<organism evidence="4 5">
    <name type="scientific">Planococcus massiliensis</name>
    <dbReference type="NCBI Taxonomy" id="1499687"/>
    <lineage>
        <taxon>Bacteria</taxon>
        <taxon>Bacillati</taxon>
        <taxon>Bacillota</taxon>
        <taxon>Bacilli</taxon>
        <taxon>Bacillales</taxon>
        <taxon>Caryophanaceae</taxon>
        <taxon>Planococcus</taxon>
    </lineage>
</organism>
<gene>
    <name evidence="4" type="primary">nagC_1</name>
    <name evidence="4" type="ORF">BN1080_00297</name>
</gene>
<keyword evidence="3" id="KW-0859">Xylose metabolism</keyword>
<dbReference type="SUPFAM" id="SSF53067">
    <property type="entry name" value="Actin-like ATPase domain"/>
    <property type="match status" value="1"/>
</dbReference>
<reference evidence="4 5" key="1">
    <citation type="submission" date="2014-09" db="EMBL/GenBank/DDBJ databases">
        <authorList>
            <person name="Urmite Genomes Urmite Genomes"/>
        </authorList>
    </citation>
    <scope>NUCLEOTIDE SEQUENCE [LARGE SCALE GENOMIC DNA]</scope>
    <source>
        <strain evidence="4 5">ES2</strain>
    </source>
</reference>
<evidence type="ECO:0000256" key="2">
    <source>
        <dbReference type="ARBA" id="ARBA00006479"/>
    </source>
</evidence>
<dbReference type="Gene3D" id="3.30.420.40">
    <property type="match status" value="2"/>
</dbReference>
<comment type="function">
    <text evidence="1">Transcriptional repressor of xylose-utilizing enzymes.</text>
</comment>
<dbReference type="InterPro" id="IPR000600">
    <property type="entry name" value="ROK"/>
</dbReference>
<sequence>MENMRTTPKSMKQAISRSIRSVLLGLGSATKAELSETLDISFPTISKFIGHMEKDGEVVEVGLDDSSGGRRAKRYAYNPEYSLGLAVFLEKSATHYAVFNCAGDVKEQGTEASVLAGDNLELLEAVIGACLEKHPKICALSIGVPGAVNNGRIIYIPDYGQLQNIDLKTHLEARFSMPAAIENDMNAAVLGYHHREKMSAAQSLVYIYLGQNGPGAGIIVNGDVIRGSTSFSGEISLIPQYDQANFWQALQQKSRKDALGRIVASLSAILNPHQVIFSKEDIEQGELKEVAQASSQFIPPEHLPVLVSSDWKQDYLHGLESLGLRLMLN</sequence>
<dbReference type="InterPro" id="IPR036390">
    <property type="entry name" value="WH_DNA-bd_sf"/>
</dbReference>
<keyword evidence="5" id="KW-1185">Reference proteome</keyword>
<dbReference type="SUPFAM" id="SSF46785">
    <property type="entry name" value="Winged helix' DNA-binding domain"/>
    <property type="match status" value="1"/>
</dbReference>
<evidence type="ECO:0000313" key="4">
    <source>
        <dbReference type="EMBL" id="CEG21387.1"/>
    </source>
</evidence>
<dbReference type="PANTHER" id="PTHR18964:SF149">
    <property type="entry name" value="BIFUNCTIONAL UDP-N-ACETYLGLUCOSAMINE 2-EPIMERASE_N-ACETYLMANNOSAMINE KINASE"/>
    <property type="match status" value="1"/>
</dbReference>
<dbReference type="Pfam" id="PF00480">
    <property type="entry name" value="ROK"/>
    <property type="match status" value="1"/>
</dbReference>
<evidence type="ECO:0000313" key="5">
    <source>
        <dbReference type="Proteomes" id="UP000043699"/>
    </source>
</evidence>
<proteinExistence type="inferred from homology"/>
<dbReference type="InterPro" id="IPR043129">
    <property type="entry name" value="ATPase_NBD"/>
</dbReference>
<dbReference type="Proteomes" id="UP000043699">
    <property type="component" value="Unassembled WGS sequence"/>
</dbReference>
<evidence type="ECO:0000256" key="3">
    <source>
        <dbReference type="ARBA" id="ARBA00022629"/>
    </source>
</evidence>
<dbReference type="EMBL" id="CCXS01000001">
    <property type="protein sequence ID" value="CEG21387.1"/>
    <property type="molecule type" value="Genomic_DNA"/>
</dbReference>
<accession>A0A098EHU1</accession>
<dbReference type="STRING" id="1499687.BN1080_00297"/>
<evidence type="ECO:0000256" key="1">
    <source>
        <dbReference type="ARBA" id="ARBA00002486"/>
    </source>
</evidence>
<name>A0A098EHU1_9BACL</name>
<dbReference type="GO" id="GO:0042732">
    <property type="term" value="P:D-xylose metabolic process"/>
    <property type="evidence" value="ECO:0007669"/>
    <property type="project" value="UniProtKB-KW"/>
</dbReference>
<dbReference type="InterPro" id="IPR036388">
    <property type="entry name" value="WH-like_DNA-bd_sf"/>
</dbReference>
<protein>
    <submittedName>
        <fullName evidence="4">N-acetylglucosamine repressor</fullName>
    </submittedName>
</protein>
<dbReference type="PANTHER" id="PTHR18964">
    <property type="entry name" value="ROK (REPRESSOR, ORF, KINASE) FAMILY"/>
    <property type="match status" value="1"/>
</dbReference>
<dbReference type="CDD" id="cd23763">
    <property type="entry name" value="ASKHA_ATPase_ROK"/>
    <property type="match status" value="1"/>
</dbReference>
<dbReference type="AlphaFoldDB" id="A0A098EHU1"/>
<keyword evidence="3" id="KW-0119">Carbohydrate metabolism</keyword>
<comment type="similarity">
    <text evidence="2">Belongs to the ROK (NagC/XylR) family.</text>
</comment>
<dbReference type="Gene3D" id="1.10.10.10">
    <property type="entry name" value="Winged helix-like DNA-binding domain superfamily/Winged helix DNA-binding domain"/>
    <property type="match status" value="1"/>
</dbReference>